<dbReference type="PROSITE" id="PS51192">
    <property type="entry name" value="HELICASE_ATP_BIND_1"/>
    <property type="match status" value="1"/>
</dbReference>
<evidence type="ECO:0000313" key="11">
    <source>
        <dbReference type="Proteomes" id="UP000479190"/>
    </source>
</evidence>
<evidence type="ECO:0000256" key="5">
    <source>
        <dbReference type="ARBA" id="ARBA00022806"/>
    </source>
</evidence>
<dbReference type="GO" id="GO:0071013">
    <property type="term" value="C:catalytic step 2 spliceosome"/>
    <property type="evidence" value="ECO:0007669"/>
    <property type="project" value="TreeGrafter"/>
</dbReference>
<dbReference type="SMART" id="SM00487">
    <property type="entry name" value="DEXDc"/>
    <property type="match status" value="1"/>
</dbReference>
<protein>
    <recommendedName>
        <fullName evidence="2">RNA helicase</fullName>
        <ecNumber evidence="2">3.6.4.13</ecNumber>
    </recommendedName>
</protein>
<dbReference type="PANTHER" id="PTHR18934">
    <property type="entry name" value="ATP-DEPENDENT RNA HELICASE"/>
    <property type="match status" value="1"/>
</dbReference>
<dbReference type="AlphaFoldDB" id="A0A6H5ISA8"/>
<dbReference type="Gene3D" id="3.40.50.300">
    <property type="entry name" value="P-loop containing nucleotide triphosphate hydrolases"/>
    <property type="match status" value="2"/>
</dbReference>
<dbReference type="OrthoDB" id="10253254at2759"/>
<evidence type="ECO:0000256" key="1">
    <source>
        <dbReference type="ARBA" id="ARBA00008792"/>
    </source>
</evidence>
<dbReference type="Pfam" id="PF00271">
    <property type="entry name" value="Helicase_C"/>
    <property type="match status" value="1"/>
</dbReference>
<feature type="domain" description="Helicase ATP-binding" evidence="8">
    <location>
        <begin position="76"/>
        <end position="240"/>
    </location>
</feature>
<proteinExistence type="inferred from homology"/>
<dbReference type="GO" id="GO:0003724">
    <property type="term" value="F:RNA helicase activity"/>
    <property type="evidence" value="ECO:0007669"/>
    <property type="project" value="UniProtKB-EC"/>
</dbReference>
<dbReference type="InterPro" id="IPR014001">
    <property type="entry name" value="Helicase_ATP-bd"/>
</dbReference>
<dbReference type="Gene3D" id="1.20.120.1080">
    <property type="match status" value="1"/>
</dbReference>
<dbReference type="CDD" id="cd18791">
    <property type="entry name" value="SF2_C_RHA"/>
    <property type="match status" value="1"/>
</dbReference>
<dbReference type="FunFam" id="1.10.10.2130:FF:000001">
    <property type="entry name" value="Pre-mRNA-splicing factor ATP-dependent RNA helicase"/>
    <property type="match status" value="1"/>
</dbReference>
<name>A0A6H5ISA8_9HYME</name>
<dbReference type="InterPro" id="IPR001650">
    <property type="entry name" value="Helicase_C-like"/>
</dbReference>
<dbReference type="GO" id="GO:0005524">
    <property type="term" value="F:ATP binding"/>
    <property type="evidence" value="ECO:0007669"/>
    <property type="project" value="UniProtKB-KW"/>
</dbReference>
<dbReference type="GO" id="GO:0003723">
    <property type="term" value="F:RNA binding"/>
    <property type="evidence" value="ECO:0007669"/>
    <property type="project" value="TreeGrafter"/>
</dbReference>
<dbReference type="Pfam" id="PF07717">
    <property type="entry name" value="OB_NTP_bind"/>
    <property type="match status" value="1"/>
</dbReference>
<evidence type="ECO:0000259" key="9">
    <source>
        <dbReference type="PROSITE" id="PS51194"/>
    </source>
</evidence>
<keyword evidence="6" id="KW-0067">ATP-binding</keyword>
<evidence type="ECO:0000256" key="4">
    <source>
        <dbReference type="ARBA" id="ARBA00022801"/>
    </source>
</evidence>
<comment type="similarity">
    <text evidence="1">Belongs to the DEAD box helicase family. DEAH subfamily.</text>
</comment>
<dbReference type="SMART" id="SM00847">
    <property type="entry name" value="HA2"/>
    <property type="match status" value="1"/>
</dbReference>
<feature type="domain" description="Helicase C-terminal" evidence="9">
    <location>
        <begin position="272"/>
        <end position="450"/>
    </location>
</feature>
<keyword evidence="5" id="KW-0347">Helicase</keyword>
<evidence type="ECO:0000256" key="7">
    <source>
        <dbReference type="ARBA" id="ARBA00047984"/>
    </source>
</evidence>
<keyword evidence="4" id="KW-0378">Hydrolase</keyword>
<gene>
    <name evidence="10" type="ORF">TBRA_LOCUS12911</name>
</gene>
<dbReference type="InterPro" id="IPR027417">
    <property type="entry name" value="P-loop_NTPase"/>
</dbReference>
<dbReference type="EMBL" id="CADCXV010001102">
    <property type="protein sequence ID" value="CAB0041235.1"/>
    <property type="molecule type" value="Genomic_DNA"/>
</dbReference>
<reference evidence="10 11" key="1">
    <citation type="submission" date="2020-02" db="EMBL/GenBank/DDBJ databases">
        <authorList>
            <person name="Ferguson B K."/>
        </authorList>
    </citation>
    <scope>NUCLEOTIDE SEQUENCE [LARGE SCALE GENOMIC DNA]</scope>
</reference>
<dbReference type="InterPro" id="IPR002464">
    <property type="entry name" value="DNA/RNA_helicase_DEAH_CS"/>
</dbReference>
<evidence type="ECO:0000313" key="10">
    <source>
        <dbReference type="EMBL" id="CAB0041235.1"/>
    </source>
</evidence>
<dbReference type="PANTHER" id="PTHR18934:SF136">
    <property type="entry name" value="ATP-DEPENDENT RNA HELICASE DHX35-RELATED"/>
    <property type="match status" value="1"/>
</dbReference>
<dbReference type="GO" id="GO:0016787">
    <property type="term" value="F:hydrolase activity"/>
    <property type="evidence" value="ECO:0007669"/>
    <property type="project" value="UniProtKB-KW"/>
</dbReference>
<dbReference type="SMART" id="SM00490">
    <property type="entry name" value="HELICc"/>
    <property type="match status" value="1"/>
</dbReference>
<dbReference type="EC" id="3.6.4.13" evidence="2"/>
<evidence type="ECO:0000256" key="2">
    <source>
        <dbReference type="ARBA" id="ARBA00012552"/>
    </source>
</evidence>
<organism evidence="10 11">
    <name type="scientific">Trichogramma brassicae</name>
    <dbReference type="NCBI Taxonomy" id="86971"/>
    <lineage>
        <taxon>Eukaryota</taxon>
        <taxon>Metazoa</taxon>
        <taxon>Ecdysozoa</taxon>
        <taxon>Arthropoda</taxon>
        <taxon>Hexapoda</taxon>
        <taxon>Insecta</taxon>
        <taxon>Pterygota</taxon>
        <taxon>Neoptera</taxon>
        <taxon>Endopterygota</taxon>
        <taxon>Hymenoptera</taxon>
        <taxon>Apocrita</taxon>
        <taxon>Proctotrupomorpha</taxon>
        <taxon>Chalcidoidea</taxon>
        <taxon>Trichogrammatidae</taxon>
        <taxon>Trichogramma</taxon>
    </lineage>
</organism>
<dbReference type="Gene3D" id="1.10.10.2130">
    <property type="entry name" value="DEAH helicase family, winged-helix domain"/>
    <property type="match status" value="1"/>
</dbReference>
<dbReference type="PROSITE" id="PS00690">
    <property type="entry name" value="DEAH_ATP_HELICASE"/>
    <property type="match status" value="1"/>
</dbReference>
<comment type="catalytic activity">
    <reaction evidence="7">
        <text>ATP + H2O = ADP + phosphate + H(+)</text>
        <dbReference type="Rhea" id="RHEA:13065"/>
        <dbReference type="ChEBI" id="CHEBI:15377"/>
        <dbReference type="ChEBI" id="CHEBI:15378"/>
        <dbReference type="ChEBI" id="CHEBI:30616"/>
        <dbReference type="ChEBI" id="CHEBI:43474"/>
        <dbReference type="ChEBI" id="CHEBI:456216"/>
        <dbReference type="EC" id="3.6.4.13"/>
    </reaction>
</comment>
<dbReference type="Proteomes" id="UP000479190">
    <property type="component" value="Unassembled WGS sequence"/>
</dbReference>
<evidence type="ECO:0000259" key="8">
    <source>
        <dbReference type="PROSITE" id="PS51192"/>
    </source>
</evidence>
<dbReference type="Pfam" id="PF21010">
    <property type="entry name" value="HA2_C"/>
    <property type="match status" value="1"/>
</dbReference>
<dbReference type="PROSITE" id="PS51194">
    <property type="entry name" value="HELICASE_CTER"/>
    <property type="match status" value="1"/>
</dbReference>
<dbReference type="InterPro" id="IPR011709">
    <property type="entry name" value="DEAD-box_helicase_OB_fold"/>
</dbReference>
<dbReference type="InterPro" id="IPR007502">
    <property type="entry name" value="Helicase-assoc_dom"/>
</dbReference>
<dbReference type="Pfam" id="PF00270">
    <property type="entry name" value="DEAD"/>
    <property type="match status" value="1"/>
</dbReference>
<dbReference type="SUPFAM" id="SSF52540">
    <property type="entry name" value="P-loop containing nucleoside triphosphate hydrolases"/>
    <property type="match status" value="1"/>
</dbReference>
<keyword evidence="11" id="KW-1185">Reference proteome</keyword>
<evidence type="ECO:0000256" key="6">
    <source>
        <dbReference type="ARBA" id="ARBA00022840"/>
    </source>
</evidence>
<sequence length="686" mass="77408">MFIFETSQIVLLKISSLRQKNVVIFNFYVGDNIWQEDKADIDAHVSTQFVYNANNSLSLDVQRKRLPIFKVKNHILYLLEKYQTLVLVGETGCGKSTQVPQYLLEAGWSADGKIIGITEPRRVAATSLASRVADERNCILGAEVGYAIRFDDCNDETTKIKYMTEGILLREMMGDPLLTKYSIIILDEVHERTMLTDIIMGLLKKILKKRRSLRLVVSSATVDAEELRDFFNSRKSSSNEDDLATILSVEGRLHPVDVHYLAEPCADYVQAVVDTALKIHRNEEQQRGDILAFLTGMDEVDRAVSLLKEHAERIGIDKQLKLLPLPMYGSLPYKDQLRVFQRAPNDTRKVIVATNIAETSITIPNITCVIDCGFVKLPWFDVETQTNSLIVAPVSQASADQRAGRAGRHRPGKAYRLYTEEAFAALPVATAPEMQRSDLAPAVLQLKALGIDNVLRFNFPSAPPSKSLLSALELLYGLGIIDDDGRLTNPLGNMGCSEEITTILAMLQVQNVFIRPAGGQASIKARIAHRKFEVAEGDLLTYLNIYTAYEKNKTHSWCQQNFINFKAIKRATEIRTQMRKLIKKLGLPLLNCGINTELILRCIAAGLFPYAAYLHYTGVYRTVRGNRDLHIHPNSCLYTLEQPQWVLFGEIQQTTKVYMRELTVIKPEWLVELAPHFYRRTAIDND</sequence>
<dbReference type="InterPro" id="IPR042035">
    <property type="entry name" value="DEAH_win-hel_dom"/>
</dbReference>
<dbReference type="FunFam" id="3.40.50.300:FF:000145">
    <property type="entry name" value="probable ATP-dependent RNA helicase DHX40"/>
    <property type="match status" value="1"/>
</dbReference>
<dbReference type="FunFam" id="3.40.50.300:FF:000578">
    <property type="entry name" value="probable ATP-dependent RNA helicase DHX35"/>
    <property type="match status" value="1"/>
</dbReference>
<accession>A0A6H5ISA8</accession>
<dbReference type="InterPro" id="IPR011545">
    <property type="entry name" value="DEAD/DEAH_box_helicase_dom"/>
</dbReference>
<evidence type="ECO:0000256" key="3">
    <source>
        <dbReference type="ARBA" id="ARBA00022741"/>
    </source>
</evidence>
<keyword evidence="3" id="KW-0547">Nucleotide-binding</keyword>